<proteinExistence type="predicted"/>
<dbReference type="KEGG" id="pfv:Psefu_2197"/>
<dbReference type="EMBL" id="CP002727">
    <property type="protein sequence ID" value="AEF22164.1"/>
    <property type="molecule type" value="Genomic_DNA"/>
</dbReference>
<dbReference type="GO" id="GO:0000160">
    <property type="term" value="P:phosphorelay signal transduction system"/>
    <property type="evidence" value="ECO:0007669"/>
    <property type="project" value="InterPro"/>
</dbReference>
<evidence type="ECO:0000313" key="5">
    <source>
        <dbReference type="Proteomes" id="UP000000686"/>
    </source>
</evidence>
<dbReference type="Gene3D" id="3.40.50.2300">
    <property type="match status" value="1"/>
</dbReference>
<dbReference type="PANTHER" id="PTHR44591">
    <property type="entry name" value="STRESS RESPONSE REGULATOR PROTEIN 1"/>
    <property type="match status" value="1"/>
</dbReference>
<keyword evidence="5" id="KW-1185">Reference proteome</keyword>
<dbReference type="OrthoDB" id="9784719at2"/>
<evidence type="ECO:0000313" key="4">
    <source>
        <dbReference type="EMBL" id="AEF22164.1"/>
    </source>
</evidence>
<dbReference type="PANTHER" id="PTHR44591:SF21">
    <property type="entry name" value="TWO-COMPONENT RESPONSE REGULATOR"/>
    <property type="match status" value="1"/>
</dbReference>
<reference evidence="4 5" key="1">
    <citation type="submission" date="2011-04" db="EMBL/GenBank/DDBJ databases">
        <title>Complete sequence of Pseudomonas fulva 12-X.</title>
        <authorList>
            <consortium name="US DOE Joint Genome Institute"/>
            <person name="Lucas S."/>
            <person name="Han J."/>
            <person name="Lapidus A."/>
            <person name="Cheng J.-F."/>
            <person name="Goodwin L."/>
            <person name="Pitluck S."/>
            <person name="Peters L."/>
            <person name="Mikhailova N."/>
            <person name="Pagani I."/>
            <person name="Davenport K."/>
            <person name="Han C."/>
            <person name="Tapia R."/>
            <person name="Land M."/>
            <person name="Hauser L."/>
            <person name="Kyrpides N."/>
            <person name="Ivanova N."/>
            <person name="Pagani I."/>
            <person name="Lcollab F.I."/>
            <person name="Woyke T."/>
        </authorList>
    </citation>
    <scope>NUCLEOTIDE SEQUENCE [LARGE SCALE GENOMIC DNA]</scope>
    <source>
        <strain evidence="5">12-X</strain>
    </source>
</reference>
<dbReference type="InterPro" id="IPR011006">
    <property type="entry name" value="CheY-like_superfamily"/>
</dbReference>
<evidence type="ECO:0000256" key="2">
    <source>
        <dbReference type="PROSITE-ProRule" id="PRU00169"/>
    </source>
</evidence>
<dbReference type="Proteomes" id="UP000000686">
    <property type="component" value="Chromosome"/>
</dbReference>
<keyword evidence="1 2" id="KW-0597">Phosphoprotein</keyword>
<dbReference type="RefSeq" id="WP_013791294.1">
    <property type="nucleotide sequence ID" value="NC_015556.1"/>
</dbReference>
<dbReference type="STRING" id="743720.Psefu_2197"/>
<dbReference type="PROSITE" id="PS50110">
    <property type="entry name" value="RESPONSE_REGULATORY"/>
    <property type="match status" value="1"/>
</dbReference>
<dbReference type="eggNOG" id="COG0784">
    <property type="taxonomic scope" value="Bacteria"/>
</dbReference>
<feature type="modified residue" description="4-aspartylphosphate" evidence="2">
    <location>
        <position position="53"/>
    </location>
</feature>
<dbReference type="SUPFAM" id="SSF52172">
    <property type="entry name" value="CheY-like"/>
    <property type="match status" value="1"/>
</dbReference>
<dbReference type="InterPro" id="IPR001789">
    <property type="entry name" value="Sig_transdc_resp-reg_receiver"/>
</dbReference>
<dbReference type="SMART" id="SM00448">
    <property type="entry name" value="REC"/>
    <property type="match status" value="1"/>
</dbReference>
<dbReference type="InterPro" id="IPR050595">
    <property type="entry name" value="Bact_response_regulator"/>
</dbReference>
<gene>
    <name evidence="4" type="ordered locus">Psefu_2197</name>
</gene>
<accession>F6ABH2</accession>
<sequence>MTFTVLLVEDELILRQLLVELIAPLSVEVIECASADTALEHLGYGGIDLLLTDIRMPGSLDGWQLAQIVWNRWPLLPVILTSGHQMLCRDEIPQHSTFISKPWDIALMYEAVADVQQSAATGV</sequence>
<name>F6ABH2_PSEF1</name>
<dbReference type="Pfam" id="PF00072">
    <property type="entry name" value="Response_reg"/>
    <property type="match status" value="1"/>
</dbReference>
<protein>
    <submittedName>
        <fullName evidence="4">Response regulator receiver protein</fullName>
    </submittedName>
</protein>
<dbReference type="HOGENOM" id="CLU_000445_69_8_6"/>
<evidence type="ECO:0000259" key="3">
    <source>
        <dbReference type="PROSITE" id="PS50110"/>
    </source>
</evidence>
<dbReference type="AlphaFoldDB" id="F6ABH2"/>
<feature type="domain" description="Response regulatory" evidence="3">
    <location>
        <begin position="4"/>
        <end position="116"/>
    </location>
</feature>
<organism evidence="4 5">
    <name type="scientific">Pseudomonas fulva (strain 12-X)</name>
    <dbReference type="NCBI Taxonomy" id="743720"/>
    <lineage>
        <taxon>Bacteria</taxon>
        <taxon>Pseudomonadati</taxon>
        <taxon>Pseudomonadota</taxon>
        <taxon>Gammaproteobacteria</taxon>
        <taxon>Pseudomonadales</taxon>
        <taxon>Pseudomonadaceae</taxon>
        <taxon>Pseudomonas</taxon>
    </lineage>
</organism>
<evidence type="ECO:0000256" key="1">
    <source>
        <dbReference type="ARBA" id="ARBA00022553"/>
    </source>
</evidence>